<feature type="region of interest" description="Disordered" evidence="3">
    <location>
        <begin position="1"/>
        <end position="20"/>
    </location>
</feature>
<gene>
    <name evidence="5" type="primary">Acey_s0233.g3099</name>
    <name evidence="5" type="ORF">Y032_0233g3099</name>
</gene>
<dbReference type="OrthoDB" id="5784299at2759"/>
<keyword evidence="6" id="KW-1185">Reference proteome</keyword>
<dbReference type="Pfam" id="PF00337">
    <property type="entry name" value="Gal-bind_lectin"/>
    <property type="match status" value="1"/>
</dbReference>
<reference evidence="6" key="1">
    <citation type="journal article" date="2015" name="Nat. Genet.">
        <title>The genome and transcriptome of the zoonotic hookworm Ancylostoma ceylanicum identify infection-specific gene families.</title>
        <authorList>
            <person name="Schwarz E.M."/>
            <person name="Hu Y."/>
            <person name="Antoshechkin I."/>
            <person name="Miller M.M."/>
            <person name="Sternberg P.W."/>
            <person name="Aroian R.V."/>
        </authorList>
    </citation>
    <scope>NUCLEOTIDE SEQUENCE</scope>
    <source>
        <strain evidence="6">HY135</strain>
    </source>
</reference>
<dbReference type="Gene3D" id="2.60.120.200">
    <property type="match status" value="1"/>
</dbReference>
<dbReference type="SUPFAM" id="SSF49899">
    <property type="entry name" value="Concanavalin A-like lectins/glucanases"/>
    <property type="match status" value="1"/>
</dbReference>
<proteinExistence type="predicted"/>
<dbReference type="AlphaFoldDB" id="A0A016SF37"/>
<evidence type="ECO:0000256" key="2">
    <source>
        <dbReference type="RuleBase" id="RU102079"/>
    </source>
</evidence>
<dbReference type="InterPro" id="IPR013320">
    <property type="entry name" value="ConA-like_dom_sf"/>
</dbReference>
<dbReference type="InterPro" id="IPR001079">
    <property type="entry name" value="Galectin_CRD"/>
</dbReference>
<protein>
    <recommendedName>
        <fullName evidence="2">Galectin</fullName>
    </recommendedName>
</protein>
<evidence type="ECO:0000313" key="6">
    <source>
        <dbReference type="Proteomes" id="UP000024635"/>
    </source>
</evidence>
<evidence type="ECO:0000256" key="1">
    <source>
        <dbReference type="ARBA" id="ARBA00022734"/>
    </source>
</evidence>
<name>A0A016SF37_9BILA</name>
<feature type="domain" description="Galectin" evidence="4">
    <location>
        <begin position="1"/>
        <end position="155"/>
    </location>
</feature>
<comment type="caution">
    <text evidence="5">The sequence shown here is derived from an EMBL/GenBank/DDBJ whole genome shotgun (WGS) entry which is preliminary data.</text>
</comment>
<feature type="compositionally biased region" description="Basic and acidic residues" evidence="3">
    <location>
        <begin position="1"/>
        <end position="12"/>
    </location>
</feature>
<organism evidence="5 6">
    <name type="scientific">Ancylostoma ceylanicum</name>
    <dbReference type="NCBI Taxonomy" id="53326"/>
    <lineage>
        <taxon>Eukaryota</taxon>
        <taxon>Metazoa</taxon>
        <taxon>Ecdysozoa</taxon>
        <taxon>Nematoda</taxon>
        <taxon>Chromadorea</taxon>
        <taxon>Rhabditida</taxon>
        <taxon>Rhabditina</taxon>
        <taxon>Rhabditomorpha</taxon>
        <taxon>Strongyloidea</taxon>
        <taxon>Ancylostomatidae</taxon>
        <taxon>Ancylostomatinae</taxon>
        <taxon>Ancylostoma</taxon>
    </lineage>
</organism>
<keyword evidence="1 2" id="KW-0430">Lectin</keyword>
<dbReference type="Proteomes" id="UP000024635">
    <property type="component" value="Unassembled WGS sequence"/>
</dbReference>
<evidence type="ECO:0000256" key="3">
    <source>
        <dbReference type="SAM" id="MobiDB-lite"/>
    </source>
</evidence>
<dbReference type="PROSITE" id="PS51304">
    <property type="entry name" value="GALECTIN"/>
    <property type="match status" value="1"/>
</dbReference>
<accession>A0A016SF37</accession>
<evidence type="ECO:0000313" key="5">
    <source>
        <dbReference type="EMBL" id="EYB89323.1"/>
    </source>
</evidence>
<evidence type="ECO:0000259" key="4">
    <source>
        <dbReference type="PROSITE" id="PS51304"/>
    </source>
</evidence>
<sequence>MRSDSETSRENEPSPVVDSTAPLEPKFIEEIFNVIDFRDTNRDLMLHFNPRFKHGYIAINAFKNNVWQREKRIPSPFEYEKVYTVDFVFKENSAIVSRLFPIFMGLYKTSFRSILIEPKESRQKSATADSFSDKACFSLYIALCFPDVRQWAIPV</sequence>
<dbReference type="EMBL" id="JARK01001569">
    <property type="protein sequence ID" value="EYB89323.1"/>
    <property type="molecule type" value="Genomic_DNA"/>
</dbReference>
<dbReference type="GO" id="GO:0030246">
    <property type="term" value="F:carbohydrate binding"/>
    <property type="evidence" value="ECO:0007669"/>
    <property type="project" value="UniProtKB-UniRule"/>
</dbReference>